<evidence type="ECO:0000313" key="3">
    <source>
        <dbReference type="Proteomes" id="UP000326336"/>
    </source>
</evidence>
<feature type="transmembrane region" description="Helical" evidence="1">
    <location>
        <begin position="29"/>
        <end position="47"/>
    </location>
</feature>
<dbReference type="RefSeq" id="WP_151917313.1">
    <property type="nucleotide sequence ID" value="NZ_RQSP01000033.1"/>
</dbReference>
<reference evidence="2 3" key="1">
    <citation type="journal article" date="2019" name="Int. J. Syst. Evol. Microbiol.">
        <title>Bifidobacterium jacchi sp. nov., isolated from the faeces of a baby common marmoset (Callithrix jacchus).</title>
        <authorList>
            <person name="Modesto M."/>
            <person name="Watanabe K."/>
            <person name="Arita M."/>
            <person name="Satti M."/>
            <person name="Oki K."/>
            <person name="Sciavilla P."/>
            <person name="Patavino C."/>
            <person name="Camma C."/>
            <person name="Michelini S."/>
            <person name="Sgorbati B."/>
            <person name="Mattarelli P."/>
        </authorList>
    </citation>
    <scope>NUCLEOTIDE SEQUENCE [LARGE SCALE GENOMIC DNA]</scope>
    <source>
        <strain evidence="2 3">MRM 9.3</strain>
    </source>
</reference>
<dbReference type="Proteomes" id="UP000326336">
    <property type="component" value="Unassembled WGS sequence"/>
</dbReference>
<evidence type="ECO:0000313" key="2">
    <source>
        <dbReference type="EMBL" id="KAB5605892.1"/>
    </source>
</evidence>
<accession>A0A5N5RF40</accession>
<keyword evidence="1" id="KW-0812">Transmembrane</keyword>
<dbReference type="EMBL" id="RQSP01000033">
    <property type="protein sequence ID" value="KAB5605892.1"/>
    <property type="molecule type" value="Genomic_DNA"/>
</dbReference>
<name>A0A5N5RF40_9BIFI</name>
<protein>
    <submittedName>
        <fullName evidence="2">Uncharacterized protein</fullName>
    </submittedName>
</protein>
<keyword evidence="1" id="KW-1133">Transmembrane helix</keyword>
<keyword evidence="3" id="KW-1185">Reference proteome</keyword>
<keyword evidence="1" id="KW-0472">Membrane</keyword>
<evidence type="ECO:0000256" key="1">
    <source>
        <dbReference type="SAM" id="Phobius"/>
    </source>
</evidence>
<gene>
    <name evidence="2" type="ORF">EHS19_08425</name>
</gene>
<proteinExistence type="predicted"/>
<organism evidence="2 3">
    <name type="scientific">Bifidobacterium jacchi</name>
    <dbReference type="NCBI Taxonomy" id="2490545"/>
    <lineage>
        <taxon>Bacteria</taxon>
        <taxon>Bacillati</taxon>
        <taxon>Actinomycetota</taxon>
        <taxon>Actinomycetes</taxon>
        <taxon>Bifidobacteriales</taxon>
        <taxon>Bifidobacteriaceae</taxon>
        <taxon>Bifidobacterium</taxon>
    </lineage>
</organism>
<sequence>MKRHHEARGIQMNTYLHQVQRRWRAISRWQRWGFIAMAALLIASAAYQPLSEFWGGWPLAIGLCLTYVMMFFL</sequence>
<dbReference type="AlphaFoldDB" id="A0A5N5RF40"/>
<feature type="transmembrane region" description="Helical" evidence="1">
    <location>
        <begin position="53"/>
        <end position="72"/>
    </location>
</feature>
<comment type="caution">
    <text evidence="2">The sequence shown here is derived from an EMBL/GenBank/DDBJ whole genome shotgun (WGS) entry which is preliminary data.</text>
</comment>